<organism evidence="4 5">
    <name type="scientific">Nocardia vinacea</name>
    <dbReference type="NCBI Taxonomy" id="96468"/>
    <lineage>
        <taxon>Bacteria</taxon>
        <taxon>Bacillati</taxon>
        <taxon>Actinomycetota</taxon>
        <taxon>Actinomycetes</taxon>
        <taxon>Mycobacteriales</taxon>
        <taxon>Nocardiaceae</taxon>
        <taxon>Nocardia</taxon>
    </lineage>
</organism>
<evidence type="ECO:0000256" key="1">
    <source>
        <dbReference type="SAM" id="MobiDB-lite"/>
    </source>
</evidence>
<dbReference type="RefSeq" id="WP_329411305.1">
    <property type="nucleotide sequence ID" value="NZ_CP109441.1"/>
</dbReference>
<feature type="transmembrane region" description="Helical" evidence="2">
    <location>
        <begin position="142"/>
        <end position="163"/>
    </location>
</feature>
<reference evidence="4" key="1">
    <citation type="submission" date="2022-10" db="EMBL/GenBank/DDBJ databases">
        <title>The complete genomes of actinobacterial strains from the NBC collection.</title>
        <authorList>
            <person name="Joergensen T.S."/>
            <person name="Alvarez Arevalo M."/>
            <person name="Sterndorff E.B."/>
            <person name="Faurdal D."/>
            <person name="Vuksanovic O."/>
            <person name="Mourched A.-S."/>
            <person name="Charusanti P."/>
            <person name="Shaw S."/>
            <person name="Blin K."/>
            <person name="Weber T."/>
        </authorList>
    </citation>
    <scope>NUCLEOTIDE SEQUENCE</scope>
    <source>
        <strain evidence="4">NBC_01482</strain>
    </source>
</reference>
<keyword evidence="2" id="KW-0472">Membrane</keyword>
<evidence type="ECO:0000313" key="5">
    <source>
        <dbReference type="Proteomes" id="UP001432062"/>
    </source>
</evidence>
<name>A0ABZ1YW19_9NOCA</name>
<evidence type="ECO:0000256" key="2">
    <source>
        <dbReference type="SAM" id="Phobius"/>
    </source>
</evidence>
<keyword evidence="5" id="KW-1185">Reference proteome</keyword>
<dbReference type="Proteomes" id="UP001432062">
    <property type="component" value="Chromosome"/>
</dbReference>
<dbReference type="EMBL" id="CP109441">
    <property type="protein sequence ID" value="WUV47251.1"/>
    <property type="molecule type" value="Genomic_DNA"/>
</dbReference>
<keyword evidence="2" id="KW-1133">Transmembrane helix</keyword>
<evidence type="ECO:0000313" key="4">
    <source>
        <dbReference type="EMBL" id="WUV47251.1"/>
    </source>
</evidence>
<feature type="compositionally biased region" description="Low complexity" evidence="1">
    <location>
        <begin position="173"/>
        <end position="186"/>
    </location>
</feature>
<sequence>MTSSDSGSSSQNQGNPFDTGLPMVRPAAPTPKRRRRPNVRLGSGQPRTPLADALDPPERPRRPRPAGDWQEWLEPQRPAAAPPEANRSRPPTRAVEAESELPAETSSVVPTIIDRSGGNPGPALRHPPRRRDSQPTGGGNRVVAVLIVLGVVLAVVSVVMFVFGGSGNHKRPAAATTQAVAQGTAGRPSATPAPGDQPSAVATPGCEQRRTGDVISGTDPGGTSDGPSAILAFERAYYVQRSGFAARGVVANDANVPAADQIQRGINQVPIGTLYCVQITRAGSDAGEAHWEVRLTQQLPGEQPQTFTQIITTRTAANRTLITAINAG</sequence>
<feature type="region of interest" description="Disordered" evidence="1">
    <location>
        <begin position="1"/>
        <end position="138"/>
    </location>
</feature>
<accession>A0ABZ1YW19</accession>
<proteinExistence type="predicted"/>
<dbReference type="InterPro" id="IPR058489">
    <property type="entry name" value="DUF8176"/>
</dbReference>
<feature type="domain" description="DUF8176" evidence="3">
    <location>
        <begin position="204"/>
        <end position="325"/>
    </location>
</feature>
<keyword evidence="2" id="KW-0812">Transmembrane</keyword>
<protein>
    <recommendedName>
        <fullName evidence="3">DUF8176 domain-containing protein</fullName>
    </recommendedName>
</protein>
<feature type="region of interest" description="Disordered" evidence="1">
    <location>
        <begin position="167"/>
        <end position="226"/>
    </location>
</feature>
<evidence type="ECO:0000259" key="3">
    <source>
        <dbReference type="Pfam" id="PF26527"/>
    </source>
</evidence>
<gene>
    <name evidence="4" type="ORF">OG563_03120</name>
</gene>
<feature type="compositionally biased region" description="Low complexity" evidence="1">
    <location>
        <begin position="1"/>
        <end position="15"/>
    </location>
</feature>
<feature type="compositionally biased region" description="Low complexity" evidence="1">
    <location>
        <begin position="75"/>
        <end position="91"/>
    </location>
</feature>
<dbReference type="Pfam" id="PF26527">
    <property type="entry name" value="DUF8176"/>
    <property type="match status" value="1"/>
</dbReference>